<keyword evidence="1" id="KW-0418">Kinase</keyword>
<keyword evidence="1" id="KW-0808">Transferase</keyword>
<dbReference type="Pfam" id="PF13581">
    <property type="entry name" value="HATPase_c_2"/>
    <property type="match status" value="1"/>
</dbReference>
<dbReference type="PANTHER" id="PTHR35526">
    <property type="entry name" value="ANTI-SIGMA-F FACTOR RSBW-RELATED"/>
    <property type="match status" value="1"/>
</dbReference>
<accession>A0A4V5N1U9</accession>
<feature type="domain" description="Histidine kinase/HSP90-like ATPase" evidence="2">
    <location>
        <begin position="33"/>
        <end position="142"/>
    </location>
</feature>
<dbReference type="AlphaFoldDB" id="A0A4V5N1U9"/>
<reference evidence="3 4" key="1">
    <citation type="submission" date="2019-04" db="EMBL/GenBank/DDBJ databases">
        <title>Streptomyces oryziradicis sp. nov., a novel actinomycete isolated from rhizosphere soil of rice (Oryza sativa L.).</title>
        <authorList>
            <person name="Li C."/>
        </authorList>
    </citation>
    <scope>NUCLEOTIDE SEQUENCE [LARGE SCALE GENOMIC DNA]</scope>
    <source>
        <strain evidence="3 4">NEAU-C40</strain>
    </source>
</reference>
<sequence>MVRRRRAVRRIRAQQLRRGAGRTDADQVATWDLPADPAIVAHSRKLAADQLSAWGMKGATFVTELVVSELVTNAIRHAAGPIRLRLIRDGSLVCEVSDGSSAAPHPHRARVMDEGGRGLLLVAQLTERWGSRQTPTGKTIWAEQALAPDSPIP</sequence>
<proteinExistence type="predicted"/>
<dbReference type="EMBL" id="SUMC01000009">
    <property type="protein sequence ID" value="TKA11309.1"/>
    <property type="molecule type" value="Genomic_DNA"/>
</dbReference>
<dbReference type="InterPro" id="IPR003594">
    <property type="entry name" value="HATPase_dom"/>
</dbReference>
<comment type="caution">
    <text evidence="3">The sequence shown here is derived from an EMBL/GenBank/DDBJ whole genome shotgun (WGS) entry which is preliminary data.</text>
</comment>
<dbReference type="PANTHER" id="PTHR35526:SF3">
    <property type="entry name" value="ANTI-SIGMA-F FACTOR RSBW"/>
    <property type="match status" value="1"/>
</dbReference>
<dbReference type="GO" id="GO:0005524">
    <property type="term" value="F:ATP binding"/>
    <property type="evidence" value="ECO:0007669"/>
    <property type="project" value="UniProtKB-KW"/>
</dbReference>
<dbReference type="InterPro" id="IPR036890">
    <property type="entry name" value="HATPase_C_sf"/>
</dbReference>
<evidence type="ECO:0000256" key="1">
    <source>
        <dbReference type="ARBA" id="ARBA00022527"/>
    </source>
</evidence>
<evidence type="ECO:0000313" key="3">
    <source>
        <dbReference type="EMBL" id="TKA11309.1"/>
    </source>
</evidence>
<keyword evidence="3" id="KW-0547">Nucleotide-binding</keyword>
<dbReference type="OrthoDB" id="4325132at2"/>
<dbReference type="Proteomes" id="UP000305778">
    <property type="component" value="Unassembled WGS sequence"/>
</dbReference>
<keyword evidence="3" id="KW-0067">ATP-binding</keyword>
<evidence type="ECO:0000259" key="2">
    <source>
        <dbReference type="Pfam" id="PF13581"/>
    </source>
</evidence>
<dbReference type="CDD" id="cd16936">
    <property type="entry name" value="HATPase_RsbW-like"/>
    <property type="match status" value="1"/>
</dbReference>
<organism evidence="3 4">
    <name type="scientific">Actinacidiphila oryziradicis</name>
    <dbReference type="NCBI Taxonomy" id="2571141"/>
    <lineage>
        <taxon>Bacteria</taxon>
        <taxon>Bacillati</taxon>
        <taxon>Actinomycetota</taxon>
        <taxon>Actinomycetes</taxon>
        <taxon>Kitasatosporales</taxon>
        <taxon>Streptomycetaceae</taxon>
        <taxon>Actinacidiphila</taxon>
    </lineage>
</organism>
<keyword evidence="1" id="KW-0723">Serine/threonine-protein kinase</keyword>
<protein>
    <submittedName>
        <fullName evidence="3">ATP-binding protein</fullName>
    </submittedName>
</protein>
<dbReference type="Gene3D" id="3.30.565.10">
    <property type="entry name" value="Histidine kinase-like ATPase, C-terminal domain"/>
    <property type="match status" value="1"/>
</dbReference>
<gene>
    <name evidence="3" type="ORF">FCI23_13340</name>
</gene>
<dbReference type="GO" id="GO:0004674">
    <property type="term" value="F:protein serine/threonine kinase activity"/>
    <property type="evidence" value="ECO:0007669"/>
    <property type="project" value="UniProtKB-KW"/>
</dbReference>
<evidence type="ECO:0000313" key="4">
    <source>
        <dbReference type="Proteomes" id="UP000305778"/>
    </source>
</evidence>
<name>A0A4V5N1U9_9ACTN</name>
<keyword evidence="4" id="KW-1185">Reference proteome</keyword>
<dbReference type="FunFam" id="3.30.565.10:FF:000028">
    <property type="entry name" value="PAS sensor protein"/>
    <property type="match status" value="1"/>
</dbReference>
<dbReference type="SUPFAM" id="SSF55874">
    <property type="entry name" value="ATPase domain of HSP90 chaperone/DNA topoisomerase II/histidine kinase"/>
    <property type="match status" value="1"/>
</dbReference>
<dbReference type="InterPro" id="IPR050267">
    <property type="entry name" value="Anti-sigma-factor_SerPK"/>
</dbReference>